<reference evidence="2 3" key="1">
    <citation type="submission" date="2016-10" db="EMBL/GenBank/DDBJ databases">
        <authorList>
            <person name="de Groot N.N."/>
        </authorList>
    </citation>
    <scope>NUCLEOTIDE SEQUENCE [LARGE SCALE GENOMIC DNA]</scope>
    <source>
        <strain evidence="2 3">DSM 29433</strain>
    </source>
</reference>
<dbReference type="AlphaFoldDB" id="A0A1I6L6R3"/>
<protein>
    <submittedName>
        <fullName evidence="2">Uncharacterized protein</fullName>
    </submittedName>
</protein>
<proteinExistence type="predicted"/>
<name>A0A1I6L6R3_9RHOB</name>
<dbReference type="RefSeq" id="WP_090202969.1">
    <property type="nucleotide sequence ID" value="NZ_FOZM01000001.1"/>
</dbReference>
<sequence>MGHDWVIHVLSDLRQFAQQNEMPLLSEQLDEAMMTAAIEMADSSGPTNRTPQGDVILPNIGNK</sequence>
<keyword evidence="3" id="KW-1185">Reference proteome</keyword>
<dbReference type="Proteomes" id="UP000198926">
    <property type="component" value="Unassembled WGS sequence"/>
</dbReference>
<dbReference type="STRING" id="1123755.SAMN05444714_0247"/>
<dbReference type="EMBL" id="FOZM01000001">
    <property type="protein sequence ID" value="SFR99165.1"/>
    <property type="molecule type" value="Genomic_DNA"/>
</dbReference>
<accession>A0A1I6L6R3</accession>
<feature type="region of interest" description="Disordered" evidence="1">
    <location>
        <begin position="41"/>
        <end position="63"/>
    </location>
</feature>
<evidence type="ECO:0000313" key="3">
    <source>
        <dbReference type="Proteomes" id="UP000198926"/>
    </source>
</evidence>
<evidence type="ECO:0000313" key="2">
    <source>
        <dbReference type="EMBL" id="SFR99165.1"/>
    </source>
</evidence>
<organism evidence="2 3">
    <name type="scientific">Yoonia litorea</name>
    <dbReference type="NCBI Taxonomy" id="1123755"/>
    <lineage>
        <taxon>Bacteria</taxon>
        <taxon>Pseudomonadati</taxon>
        <taxon>Pseudomonadota</taxon>
        <taxon>Alphaproteobacteria</taxon>
        <taxon>Rhodobacterales</taxon>
        <taxon>Paracoccaceae</taxon>
        <taxon>Yoonia</taxon>
    </lineage>
</organism>
<dbReference type="OrthoDB" id="7659348at2"/>
<gene>
    <name evidence="2" type="ORF">SAMN05444714_0247</name>
</gene>
<evidence type="ECO:0000256" key="1">
    <source>
        <dbReference type="SAM" id="MobiDB-lite"/>
    </source>
</evidence>